<feature type="transmembrane region" description="Helical" evidence="1">
    <location>
        <begin position="12"/>
        <end position="31"/>
    </location>
</feature>
<comment type="caution">
    <text evidence="2">The sequence shown here is derived from an EMBL/GenBank/DDBJ whole genome shotgun (WGS) entry which is preliminary data.</text>
</comment>
<organism evidence="2 3">
    <name type="scientific">Geomobilimonas luticola</name>
    <dbReference type="NCBI Taxonomy" id="1114878"/>
    <lineage>
        <taxon>Bacteria</taxon>
        <taxon>Pseudomonadati</taxon>
        <taxon>Thermodesulfobacteriota</taxon>
        <taxon>Desulfuromonadia</taxon>
        <taxon>Geobacterales</taxon>
        <taxon>Geobacteraceae</taxon>
        <taxon>Geomobilimonas</taxon>
    </lineage>
</organism>
<protein>
    <submittedName>
        <fullName evidence="2">Oligosaccharide repeat unit polymerase</fullName>
    </submittedName>
</protein>
<feature type="transmembrane region" description="Helical" evidence="1">
    <location>
        <begin position="419"/>
        <end position="437"/>
    </location>
</feature>
<sequence>MRPNIDREETQFFRKAGYVILFVSIVIGYSLSHIEPRVLVSEMLIMVLFILCIAPLLYNLKNNSFDIFSTIVFIPLIYFIYFGLGPSFYMLRSKLSLLANVVPDEMINPVILLSVAGIIFFYSGYFLGSIFFGKKVSSPPALRGRWNQASLFYGALFTLGFFLCMNMLFWKSGGGIPILIGDYYKETKTELMAGKGYYEFIALSIVPLTLLIVNCYLSTKGKIQTRLKLIVFILYVTTACLIILNMYRGLFLTFVVLSLISYHYMRTRIGIKKLIVIFMMLVLLASVAGYLRSQQWSEAEWSVVNVLLLEAAVEFDNYAKTIEIVPQQLELQMGRTILPILTTPIPRALFPQKDTIKPAQVIIKEFLGHDFLRIGERLTLLGELFMNFHLFGVAIGMMLYGLLAALVQHCFYPVDKDPVKVTMYVITLVAGLAYQIPGDIASVTIGYLQFILPIAVVALVWSVRSVIFKNGYEL</sequence>
<feature type="transmembrane region" description="Helical" evidence="1">
    <location>
        <begin position="197"/>
        <end position="217"/>
    </location>
</feature>
<evidence type="ECO:0000313" key="2">
    <source>
        <dbReference type="EMBL" id="MBT0653156.1"/>
    </source>
</evidence>
<dbReference type="Pfam" id="PF01901">
    <property type="entry name" value="O_anti_polymase"/>
    <property type="match status" value="1"/>
</dbReference>
<feature type="transmembrane region" description="Helical" evidence="1">
    <location>
        <begin position="443"/>
        <end position="463"/>
    </location>
</feature>
<accession>A0ABS5SCR6</accession>
<feature type="transmembrane region" description="Helical" evidence="1">
    <location>
        <begin position="67"/>
        <end position="90"/>
    </location>
</feature>
<dbReference type="Proteomes" id="UP000756860">
    <property type="component" value="Unassembled WGS sequence"/>
</dbReference>
<feature type="transmembrane region" description="Helical" evidence="1">
    <location>
        <begin position="43"/>
        <end position="60"/>
    </location>
</feature>
<evidence type="ECO:0000256" key="1">
    <source>
        <dbReference type="SAM" id="Phobius"/>
    </source>
</evidence>
<keyword evidence="1" id="KW-1133">Transmembrane helix</keyword>
<keyword evidence="3" id="KW-1185">Reference proteome</keyword>
<name>A0ABS5SCR6_9BACT</name>
<evidence type="ECO:0000313" key="3">
    <source>
        <dbReference type="Proteomes" id="UP000756860"/>
    </source>
</evidence>
<gene>
    <name evidence="2" type="ORF">KI810_08825</name>
</gene>
<feature type="transmembrane region" description="Helical" evidence="1">
    <location>
        <begin position="151"/>
        <end position="170"/>
    </location>
</feature>
<proteinExistence type="predicted"/>
<keyword evidence="1" id="KW-0472">Membrane</keyword>
<feature type="transmembrane region" description="Helical" evidence="1">
    <location>
        <begin position="229"/>
        <end position="244"/>
    </location>
</feature>
<dbReference type="InterPro" id="IPR002760">
    <property type="entry name" value="O_anti_polymase"/>
</dbReference>
<keyword evidence="1" id="KW-0812">Transmembrane</keyword>
<feature type="transmembrane region" description="Helical" evidence="1">
    <location>
        <begin position="110"/>
        <end position="131"/>
    </location>
</feature>
<dbReference type="RefSeq" id="WP_214175136.1">
    <property type="nucleotide sequence ID" value="NZ_JAHCVK010000002.1"/>
</dbReference>
<feature type="transmembrane region" description="Helical" evidence="1">
    <location>
        <begin position="274"/>
        <end position="291"/>
    </location>
</feature>
<feature type="transmembrane region" description="Helical" evidence="1">
    <location>
        <begin position="388"/>
        <end position="407"/>
    </location>
</feature>
<dbReference type="EMBL" id="JAHCVK010000002">
    <property type="protein sequence ID" value="MBT0653156.1"/>
    <property type="molecule type" value="Genomic_DNA"/>
</dbReference>
<reference evidence="2 3" key="1">
    <citation type="submission" date="2021-05" db="EMBL/GenBank/DDBJ databases">
        <title>The draft genome of Geobacter luticola JCM 17780.</title>
        <authorList>
            <person name="Xu Z."/>
            <person name="Masuda Y."/>
            <person name="Itoh H."/>
            <person name="Senoo K."/>
        </authorList>
    </citation>
    <scope>NUCLEOTIDE SEQUENCE [LARGE SCALE GENOMIC DNA]</scope>
    <source>
        <strain evidence="2 3">JCM 17780</strain>
    </source>
</reference>